<reference evidence="2 3" key="1">
    <citation type="submission" date="2018-11" db="EMBL/GenBank/DDBJ databases">
        <title>Paraburkholderia sp. DHOA04, isolated from soil.</title>
        <authorList>
            <person name="Gao Z.-H."/>
            <person name="Qiu L.-H."/>
            <person name="Fu J.-C."/>
        </authorList>
    </citation>
    <scope>NUCLEOTIDE SEQUENCE [LARGE SCALE GENOMIC DNA]</scope>
    <source>
        <strain evidence="2 3">DHOA04</strain>
    </source>
</reference>
<dbReference type="Pfam" id="PF02613">
    <property type="entry name" value="Nitrate_red_del"/>
    <property type="match status" value="1"/>
</dbReference>
<protein>
    <recommendedName>
        <fullName evidence="4">Molecular chaperone TorD</fullName>
    </recommendedName>
</protein>
<dbReference type="OrthoDB" id="7926125at2"/>
<dbReference type="InterPro" id="IPR036411">
    <property type="entry name" value="TorD-like_sf"/>
</dbReference>
<keyword evidence="3" id="KW-1185">Reference proteome</keyword>
<evidence type="ECO:0000313" key="3">
    <source>
        <dbReference type="Proteomes" id="UP000272778"/>
    </source>
</evidence>
<accession>A0A3N6NV54</accession>
<dbReference type="AlphaFoldDB" id="A0A3N6NV54"/>
<proteinExistence type="predicted"/>
<gene>
    <name evidence="2" type="ORF">D1Y85_18335</name>
</gene>
<dbReference type="Proteomes" id="UP000272778">
    <property type="component" value="Unassembled WGS sequence"/>
</dbReference>
<evidence type="ECO:0000313" key="2">
    <source>
        <dbReference type="EMBL" id="RQH04423.1"/>
    </source>
</evidence>
<dbReference type="InterPro" id="IPR020945">
    <property type="entry name" value="DMSO/NO3_reduct_chaperone"/>
</dbReference>
<sequence length="218" mass="24014">MSDVTNRSIPDTPDLAFVAEWLALQFMAPPEKARLHAMRGAQGQAALHWIGVVLDQQEAAESICLELTLGTTDEITVTLQRRYTALFEGVFRQRGAPPYASVWDGTGRLFGPAVERMQHLLRDLDVRMAPDCTEPADHVAVQLAALAEALRQNRVDTIQTLHSEMRDWTGRFTAALIATEGSSFYGNAARFLSALVEQIAPDRFVAVDRDIAAAPARI</sequence>
<dbReference type="Gene3D" id="1.10.3480.10">
    <property type="entry name" value="TorD-like"/>
    <property type="match status" value="1"/>
</dbReference>
<dbReference type="SUPFAM" id="SSF89155">
    <property type="entry name" value="TorD-like"/>
    <property type="match status" value="1"/>
</dbReference>
<comment type="caution">
    <text evidence="2">The sequence shown here is derived from an EMBL/GenBank/DDBJ whole genome shotgun (WGS) entry which is preliminary data.</text>
</comment>
<dbReference type="InterPro" id="IPR050289">
    <property type="entry name" value="TorD/DmsD_chaperones"/>
</dbReference>
<dbReference type="PANTHER" id="PTHR34227">
    <property type="entry name" value="CHAPERONE PROTEIN YCDY"/>
    <property type="match status" value="1"/>
</dbReference>
<evidence type="ECO:0000256" key="1">
    <source>
        <dbReference type="ARBA" id="ARBA00023186"/>
    </source>
</evidence>
<dbReference type="RefSeq" id="WP_124152500.1">
    <property type="nucleotide sequence ID" value="NZ_RQIS01000013.1"/>
</dbReference>
<evidence type="ECO:0008006" key="4">
    <source>
        <dbReference type="Google" id="ProtNLM"/>
    </source>
</evidence>
<name>A0A3N6NV54_9BURK</name>
<keyword evidence="1" id="KW-0143">Chaperone</keyword>
<organism evidence="2 3">
    <name type="scientific">Paraburkholderia dinghuensis</name>
    <dbReference type="NCBI Taxonomy" id="2305225"/>
    <lineage>
        <taxon>Bacteria</taxon>
        <taxon>Pseudomonadati</taxon>
        <taxon>Pseudomonadota</taxon>
        <taxon>Betaproteobacteria</taxon>
        <taxon>Burkholderiales</taxon>
        <taxon>Burkholderiaceae</taxon>
        <taxon>Paraburkholderia</taxon>
    </lineage>
</organism>
<dbReference type="EMBL" id="RQIS01000013">
    <property type="protein sequence ID" value="RQH04423.1"/>
    <property type="molecule type" value="Genomic_DNA"/>
</dbReference>
<dbReference type="PANTHER" id="PTHR34227:SF11">
    <property type="entry name" value="CHAPERONE PROTEIN TORD"/>
    <property type="match status" value="1"/>
</dbReference>